<reference evidence="3" key="1">
    <citation type="submission" date="2022-12" db="EMBL/GenBank/DDBJ databases">
        <title>Draft genome assemblies for two species of Escallonia (Escalloniales).</title>
        <authorList>
            <person name="Chanderbali A."/>
            <person name="Dervinis C."/>
            <person name="Anghel I."/>
            <person name="Soltis D."/>
            <person name="Soltis P."/>
            <person name="Zapata F."/>
        </authorList>
    </citation>
    <scope>NUCLEOTIDE SEQUENCE</scope>
    <source>
        <strain evidence="3">UCBG64.0493</strain>
        <tissue evidence="3">Leaf</tissue>
    </source>
</reference>
<dbReference type="PANTHER" id="PTHR31286">
    <property type="entry name" value="GLYCINE-RICH CELL WALL STRUCTURAL PROTEIN 1.8-LIKE"/>
    <property type="match status" value="1"/>
</dbReference>
<keyword evidence="4" id="KW-1185">Reference proteome</keyword>
<dbReference type="Proteomes" id="UP001188597">
    <property type="component" value="Unassembled WGS sequence"/>
</dbReference>
<accession>A0AA88W2K4</accession>
<sequence length="140" mass="16279">MDLEIPEDQPSDDEEGDNQYKDNLQPSSYLQRIRQPWNTALIIKVLGASFTAATLEPRLMRIFDLPSGYYTIKFTTIEDYRKAPELGPWFLGRNYLSVQKWVPNFNPANHKISTIAVWIRLNGLPIEYYDKEILTLIGKK</sequence>
<organism evidence="3 4">
    <name type="scientific">Escallonia herrerae</name>
    <dbReference type="NCBI Taxonomy" id="1293975"/>
    <lineage>
        <taxon>Eukaryota</taxon>
        <taxon>Viridiplantae</taxon>
        <taxon>Streptophyta</taxon>
        <taxon>Embryophyta</taxon>
        <taxon>Tracheophyta</taxon>
        <taxon>Spermatophyta</taxon>
        <taxon>Magnoliopsida</taxon>
        <taxon>eudicotyledons</taxon>
        <taxon>Gunneridae</taxon>
        <taxon>Pentapetalae</taxon>
        <taxon>asterids</taxon>
        <taxon>campanulids</taxon>
        <taxon>Escalloniales</taxon>
        <taxon>Escalloniaceae</taxon>
        <taxon>Escallonia</taxon>
    </lineage>
</organism>
<dbReference type="PANTHER" id="PTHR31286:SF99">
    <property type="entry name" value="DUF4283 DOMAIN-CONTAINING PROTEIN"/>
    <property type="match status" value="1"/>
</dbReference>
<name>A0AA88W2K4_9ASTE</name>
<evidence type="ECO:0000256" key="1">
    <source>
        <dbReference type="SAM" id="MobiDB-lite"/>
    </source>
</evidence>
<evidence type="ECO:0000259" key="2">
    <source>
        <dbReference type="Pfam" id="PF14111"/>
    </source>
</evidence>
<evidence type="ECO:0000313" key="4">
    <source>
        <dbReference type="Proteomes" id="UP001188597"/>
    </source>
</evidence>
<gene>
    <name evidence="3" type="ORF">RJ639_005165</name>
</gene>
<comment type="caution">
    <text evidence="3">The sequence shown here is derived from an EMBL/GenBank/DDBJ whole genome shotgun (WGS) entry which is preliminary data.</text>
</comment>
<dbReference type="EMBL" id="JAVXUP010000951">
    <property type="protein sequence ID" value="KAK3018188.1"/>
    <property type="molecule type" value="Genomic_DNA"/>
</dbReference>
<feature type="compositionally biased region" description="Acidic residues" evidence="1">
    <location>
        <begin position="1"/>
        <end position="17"/>
    </location>
</feature>
<evidence type="ECO:0000313" key="3">
    <source>
        <dbReference type="EMBL" id="KAK3018188.1"/>
    </source>
</evidence>
<dbReference type="InterPro" id="IPR040256">
    <property type="entry name" value="At4g02000-like"/>
</dbReference>
<protein>
    <recommendedName>
        <fullName evidence="2">DUF4283 domain-containing protein</fullName>
    </recommendedName>
</protein>
<feature type="region of interest" description="Disordered" evidence="1">
    <location>
        <begin position="1"/>
        <end position="23"/>
    </location>
</feature>
<dbReference type="AlphaFoldDB" id="A0AA88W2K4"/>
<proteinExistence type="predicted"/>
<feature type="domain" description="DUF4283" evidence="2">
    <location>
        <begin position="59"/>
        <end position="108"/>
    </location>
</feature>
<dbReference type="InterPro" id="IPR025558">
    <property type="entry name" value="DUF4283"/>
</dbReference>
<dbReference type="Pfam" id="PF14111">
    <property type="entry name" value="DUF4283"/>
    <property type="match status" value="1"/>
</dbReference>